<proteinExistence type="predicted"/>
<name>A0A0E9RRQ2_ANGAN</name>
<evidence type="ECO:0000313" key="2">
    <source>
        <dbReference type="EMBL" id="JAH31851.1"/>
    </source>
</evidence>
<dbReference type="EMBL" id="GBXM01078975">
    <property type="protein sequence ID" value="JAH29602.1"/>
    <property type="molecule type" value="Transcribed_RNA"/>
</dbReference>
<feature type="region of interest" description="Disordered" evidence="1">
    <location>
        <begin position="1"/>
        <end position="38"/>
    </location>
</feature>
<sequence length="38" mass="3920">MGVESKPLQAVTAECPSDKSSNGVVVESSPECSHETSL</sequence>
<accession>A0A0E9RRQ2</accession>
<protein>
    <submittedName>
        <fullName evidence="2">Uncharacterized protein</fullName>
    </submittedName>
</protein>
<dbReference type="EMBL" id="GBXM01063647">
    <property type="protein sequence ID" value="JAH44930.1"/>
    <property type="molecule type" value="Transcribed_RNA"/>
</dbReference>
<reference evidence="2" key="2">
    <citation type="journal article" date="2015" name="Fish Shellfish Immunol.">
        <title>Early steps in the European eel (Anguilla anguilla)-Vibrio vulnificus interaction in the gills: Role of the RtxA13 toxin.</title>
        <authorList>
            <person name="Callol A."/>
            <person name="Pajuelo D."/>
            <person name="Ebbesson L."/>
            <person name="Teles M."/>
            <person name="MacKenzie S."/>
            <person name="Amaro C."/>
        </authorList>
    </citation>
    <scope>NUCLEOTIDE SEQUENCE</scope>
</reference>
<dbReference type="EMBL" id="GBXM01076726">
    <property type="protein sequence ID" value="JAH31851.1"/>
    <property type="molecule type" value="Transcribed_RNA"/>
</dbReference>
<reference evidence="2" key="1">
    <citation type="submission" date="2014-11" db="EMBL/GenBank/DDBJ databases">
        <authorList>
            <person name="Amaro Gonzalez C."/>
        </authorList>
    </citation>
    <scope>NUCLEOTIDE SEQUENCE</scope>
</reference>
<dbReference type="AlphaFoldDB" id="A0A0E9RRQ2"/>
<organism evidence="2">
    <name type="scientific">Anguilla anguilla</name>
    <name type="common">European freshwater eel</name>
    <name type="synonym">Muraena anguilla</name>
    <dbReference type="NCBI Taxonomy" id="7936"/>
    <lineage>
        <taxon>Eukaryota</taxon>
        <taxon>Metazoa</taxon>
        <taxon>Chordata</taxon>
        <taxon>Craniata</taxon>
        <taxon>Vertebrata</taxon>
        <taxon>Euteleostomi</taxon>
        <taxon>Actinopterygii</taxon>
        <taxon>Neopterygii</taxon>
        <taxon>Teleostei</taxon>
        <taxon>Anguilliformes</taxon>
        <taxon>Anguillidae</taxon>
        <taxon>Anguilla</taxon>
    </lineage>
</organism>
<evidence type="ECO:0000256" key="1">
    <source>
        <dbReference type="SAM" id="MobiDB-lite"/>
    </source>
</evidence>